<evidence type="ECO:0000313" key="4">
    <source>
        <dbReference type="Proteomes" id="UP000605099"/>
    </source>
</evidence>
<evidence type="ECO:0000256" key="2">
    <source>
        <dbReference type="SAM" id="Phobius"/>
    </source>
</evidence>
<dbReference type="Gene3D" id="3.30.1150.10">
    <property type="match status" value="1"/>
</dbReference>
<proteinExistence type="predicted"/>
<feature type="compositionally biased region" description="Low complexity" evidence="1">
    <location>
        <begin position="148"/>
        <end position="168"/>
    </location>
</feature>
<sequence length="303" mass="31966">MAAIALGKEECIGLVVAVALHAAVLAAMLIRPPHDLVVKPPERIEVTISDLYGKTSTSPDPFSQAAADRGPELGEPAPPPEPAQEVPALPEPAPPAVEAPQPRPAARPEPRPQPKPAPRATERPKPAAKDPPKKSPSRQTSAIDDIISRPSSRSSSSSSSSRTPPKKSGASAFDSAFKDGTPGATSDSGNGTPASEIGPQVRSALSAAITRQLKPHWSPPDGVDVDKLVTILSFNLDRSGNLVGRPQVVRQLGVNAANSAQADRHAEQAIRAVQLASPFNLPSEYYDAWKRVSSFRFDVRLSQ</sequence>
<feature type="compositionally biased region" description="Polar residues" evidence="1">
    <location>
        <begin position="183"/>
        <end position="193"/>
    </location>
</feature>
<protein>
    <recommendedName>
        <fullName evidence="5">Energy transducer TonB</fullName>
    </recommendedName>
</protein>
<dbReference type="Proteomes" id="UP000605099">
    <property type="component" value="Unassembled WGS sequence"/>
</dbReference>
<evidence type="ECO:0000313" key="3">
    <source>
        <dbReference type="EMBL" id="GGN59981.1"/>
    </source>
</evidence>
<accession>A0ABQ2K171</accession>
<name>A0ABQ2K171_9SPHN</name>
<feature type="transmembrane region" description="Helical" evidence="2">
    <location>
        <begin position="12"/>
        <end position="30"/>
    </location>
</feature>
<feature type="compositionally biased region" description="Pro residues" evidence="1">
    <location>
        <begin position="89"/>
        <end position="105"/>
    </location>
</feature>
<gene>
    <name evidence="3" type="ORF">GCM10011349_41080</name>
</gene>
<keyword evidence="2" id="KW-0472">Membrane</keyword>
<evidence type="ECO:0000256" key="1">
    <source>
        <dbReference type="SAM" id="MobiDB-lite"/>
    </source>
</evidence>
<feature type="region of interest" description="Disordered" evidence="1">
    <location>
        <begin position="52"/>
        <end position="199"/>
    </location>
</feature>
<feature type="compositionally biased region" description="Basic and acidic residues" evidence="1">
    <location>
        <begin position="120"/>
        <end position="133"/>
    </location>
</feature>
<keyword evidence="2" id="KW-1133">Transmembrane helix</keyword>
<keyword evidence="4" id="KW-1185">Reference proteome</keyword>
<organism evidence="3 4">
    <name type="scientific">Novosphingobium indicum</name>
    <dbReference type="NCBI Taxonomy" id="462949"/>
    <lineage>
        <taxon>Bacteria</taxon>
        <taxon>Pseudomonadati</taxon>
        <taxon>Pseudomonadota</taxon>
        <taxon>Alphaproteobacteria</taxon>
        <taxon>Sphingomonadales</taxon>
        <taxon>Sphingomonadaceae</taxon>
        <taxon>Novosphingobium</taxon>
    </lineage>
</organism>
<comment type="caution">
    <text evidence="3">The sequence shown here is derived from an EMBL/GenBank/DDBJ whole genome shotgun (WGS) entry which is preliminary data.</text>
</comment>
<keyword evidence="2" id="KW-0812">Transmembrane</keyword>
<dbReference type="EMBL" id="BMLK01000028">
    <property type="protein sequence ID" value="GGN59981.1"/>
    <property type="molecule type" value="Genomic_DNA"/>
</dbReference>
<evidence type="ECO:0008006" key="5">
    <source>
        <dbReference type="Google" id="ProtNLM"/>
    </source>
</evidence>
<reference evidence="4" key="1">
    <citation type="journal article" date="2019" name="Int. J. Syst. Evol. Microbiol.">
        <title>The Global Catalogue of Microorganisms (GCM) 10K type strain sequencing project: providing services to taxonomists for standard genome sequencing and annotation.</title>
        <authorList>
            <consortium name="The Broad Institute Genomics Platform"/>
            <consortium name="The Broad Institute Genome Sequencing Center for Infectious Disease"/>
            <person name="Wu L."/>
            <person name="Ma J."/>
        </authorList>
    </citation>
    <scope>NUCLEOTIDE SEQUENCE [LARGE SCALE GENOMIC DNA]</scope>
    <source>
        <strain evidence="4">CGMCC 1.6784</strain>
    </source>
</reference>
<dbReference type="RefSeq" id="WP_188822828.1">
    <property type="nucleotide sequence ID" value="NZ_BMLK01000028.1"/>
</dbReference>